<dbReference type="PANTHER" id="PTHR46370">
    <property type="entry name" value="GPALPP MOTIFS-CONTAINING PROTEIN 1"/>
    <property type="match status" value="1"/>
</dbReference>
<dbReference type="EMBL" id="SRRM01000022">
    <property type="protein sequence ID" value="TKY84501.1"/>
    <property type="molecule type" value="Genomic_DNA"/>
</dbReference>
<dbReference type="OrthoDB" id="73491at2759"/>
<dbReference type="AlphaFoldDB" id="A0A4U7KKC3"/>
<dbReference type="Proteomes" id="UP000306050">
    <property type="component" value="Chromosome SGRAM_9"/>
</dbReference>
<sequence length="251" mass="28193">MDTPARNDGLNEGAKQFLEREARRKAAAEDMRLTAEKAANSRPEWMLLPPSLSNASSLQAVAGDPLNLKSRGFAQTTPRVSARGGGSGSANAEDADTSVWTETPEERLKRMRDEVSGVKAKGDSGISDKEALERESSRRYDSHRSHTSSRRRHSDSSDDDERRRRRRKESDRRRDKDNRKVREDDRKGTKSRKEREEEEVRSGKATAPMIWDRDAALSVGGRLMDEKKRGKMMADASALGDRFGSGSKRFL</sequence>
<comment type="caution">
    <text evidence="3">The sequence shown here is derived from an EMBL/GenBank/DDBJ whole genome shotgun (WGS) entry which is preliminary data.</text>
</comment>
<feature type="region of interest" description="Disordered" evidence="1">
    <location>
        <begin position="69"/>
        <end position="207"/>
    </location>
</feature>
<proteinExistence type="predicted"/>
<keyword evidence="4" id="KW-1185">Reference proteome</keyword>
<feature type="compositionally biased region" description="Basic and acidic residues" evidence="1">
    <location>
        <begin position="154"/>
        <end position="202"/>
    </location>
</feature>
<gene>
    <name evidence="3" type="ORF">EX895_006402</name>
</gene>
<dbReference type="RefSeq" id="XP_029736486.1">
    <property type="nucleotide sequence ID" value="XM_029886994.1"/>
</dbReference>
<dbReference type="InterPro" id="IPR022226">
    <property type="entry name" value="DUF3752"/>
</dbReference>
<evidence type="ECO:0000313" key="3">
    <source>
        <dbReference type="EMBL" id="TKY84501.1"/>
    </source>
</evidence>
<dbReference type="InterPro" id="IPR046331">
    <property type="entry name" value="GPAM1-like"/>
</dbReference>
<dbReference type="Pfam" id="PF12572">
    <property type="entry name" value="DUF3752"/>
    <property type="match status" value="1"/>
</dbReference>
<reference evidence="3 4" key="1">
    <citation type="submission" date="2019-05" db="EMBL/GenBank/DDBJ databases">
        <title>Sporisorium graminicola CBS 10092 draft sequencing and annotation.</title>
        <authorList>
            <person name="Solano-Gonzalez S."/>
            <person name="Caddick M.X."/>
            <person name="Darby A."/>
        </authorList>
    </citation>
    <scope>NUCLEOTIDE SEQUENCE [LARGE SCALE GENOMIC DNA]</scope>
    <source>
        <strain evidence="3 4">CBS 10092</strain>
    </source>
</reference>
<feature type="compositionally biased region" description="Basic and acidic residues" evidence="1">
    <location>
        <begin position="22"/>
        <end position="35"/>
    </location>
</feature>
<protein>
    <recommendedName>
        <fullName evidence="2">DUF3752 domain-containing protein</fullName>
    </recommendedName>
</protein>
<accession>A0A4U7KKC3</accession>
<evidence type="ECO:0000259" key="2">
    <source>
        <dbReference type="Pfam" id="PF12572"/>
    </source>
</evidence>
<organism evidence="3 4">
    <name type="scientific">Sporisorium graminicola</name>
    <dbReference type="NCBI Taxonomy" id="280036"/>
    <lineage>
        <taxon>Eukaryota</taxon>
        <taxon>Fungi</taxon>
        <taxon>Dikarya</taxon>
        <taxon>Basidiomycota</taxon>
        <taxon>Ustilaginomycotina</taxon>
        <taxon>Ustilaginomycetes</taxon>
        <taxon>Ustilaginales</taxon>
        <taxon>Ustilaginaceae</taxon>
        <taxon>Sporisorium</taxon>
    </lineage>
</organism>
<dbReference type="GeneID" id="40729297"/>
<feature type="domain" description="DUF3752" evidence="2">
    <location>
        <begin position="62"/>
        <end position="154"/>
    </location>
</feature>
<feature type="compositionally biased region" description="Basic and acidic residues" evidence="1">
    <location>
        <begin position="104"/>
        <end position="144"/>
    </location>
</feature>
<dbReference type="KEGG" id="sgra:EX895_006402"/>
<evidence type="ECO:0000256" key="1">
    <source>
        <dbReference type="SAM" id="MobiDB-lite"/>
    </source>
</evidence>
<evidence type="ECO:0000313" key="4">
    <source>
        <dbReference type="Proteomes" id="UP000306050"/>
    </source>
</evidence>
<name>A0A4U7KKC3_9BASI</name>
<feature type="region of interest" description="Disordered" evidence="1">
    <location>
        <begin position="22"/>
        <end position="43"/>
    </location>
</feature>
<dbReference type="PANTHER" id="PTHR46370:SF1">
    <property type="entry name" value="GPALPP MOTIFS-CONTAINING PROTEIN 1"/>
    <property type="match status" value="1"/>
</dbReference>